<accession>A0A0N8I0C6</accession>
<reference evidence="2" key="1">
    <citation type="submission" date="2013-11" db="EMBL/GenBank/DDBJ databases">
        <authorList>
            <person name="Hoang H.T."/>
            <person name="Killian M.L."/>
            <person name="Madson D.M."/>
            <person name="Arruda P.H.E."/>
            <person name="Sun D."/>
            <person name="Schwartz K.J."/>
            <person name="Yoon K."/>
        </authorList>
    </citation>
    <scope>NUCLEOTIDE SEQUENCE [LARGE SCALE GENOMIC DNA]</scope>
    <source>
        <strain evidence="2">CDK2</strain>
    </source>
</reference>
<name>A0A0N8I0C6_9EURY</name>
<gene>
    <name evidence="1" type="ORF">SY89_02688</name>
</gene>
<proteinExistence type="predicted"/>
<dbReference type="OrthoDB" id="267920at2157"/>
<dbReference type="AlphaFoldDB" id="A0A0N8I0C6"/>
<sequence length="141" mass="16322">MPEEHVATYVGGEQKEDWEDSAEAMGMSLSYWVQSMVEAGRKKFNRELSPRRSNKELREEVKDLRVKVQEQHAEIGRLLDKAYPSEQEAILDFVEKNQGADYIDIIEHIERTASSRVTNLLTELEGDELVFDEEGRVYTND</sequence>
<dbReference type="RefSeq" id="WP_080506690.1">
    <property type="nucleotide sequence ID" value="NZ_LGUC01000001.1"/>
</dbReference>
<evidence type="ECO:0000313" key="1">
    <source>
        <dbReference type="EMBL" id="KPN31931.1"/>
    </source>
</evidence>
<protein>
    <submittedName>
        <fullName evidence="1">Uncharacterized protein</fullName>
    </submittedName>
</protein>
<keyword evidence="2" id="KW-1185">Reference proteome</keyword>
<dbReference type="Proteomes" id="UP000050535">
    <property type="component" value="Unassembled WGS sequence"/>
</dbReference>
<comment type="caution">
    <text evidence="1">The sequence shown here is derived from an EMBL/GenBank/DDBJ whole genome shotgun (WGS) entry which is preliminary data.</text>
</comment>
<organism evidence="1 2">
    <name type="scientific">Halolamina pelagica</name>
    <dbReference type="NCBI Taxonomy" id="699431"/>
    <lineage>
        <taxon>Archaea</taxon>
        <taxon>Methanobacteriati</taxon>
        <taxon>Methanobacteriota</taxon>
        <taxon>Stenosarchaea group</taxon>
        <taxon>Halobacteria</taxon>
        <taxon>Halobacteriales</taxon>
        <taxon>Haloferacaceae</taxon>
    </lineage>
</organism>
<dbReference type="EMBL" id="LGUC01000001">
    <property type="protein sequence ID" value="KPN31931.1"/>
    <property type="molecule type" value="Genomic_DNA"/>
</dbReference>
<evidence type="ECO:0000313" key="2">
    <source>
        <dbReference type="Proteomes" id="UP000050535"/>
    </source>
</evidence>
<dbReference type="STRING" id="699431.SY89_02688"/>